<dbReference type="PANTHER" id="PTHR43798">
    <property type="entry name" value="MONOACYLGLYCEROL LIPASE"/>
    <property type="match status" value="1"/>
</dbReference>
<dbReference type="EMBL" id="JAFELM010000019">
    <property type="protein sequence ID" value="MBM6617148.1"/>
    <property type="molecule type" value="Genomic_DNA"/>
</dbReference>
<dbReference type="PRINTS" id="PR00412">
    <property type="entry name" value="EPOXHYDRLASE"/>
</dbReference>
<dbReference type="PANTHER" id="PTHR43798:SF5">
    <property type="entry name" value="MONOACYLGLYCEROL LIPASE ABHD6"/>
    <property type="match status" value="1"/>
</dbReference>
<dbReference type="PRINTS" id="PR00111">
    <property type="entry name" value="ABHYDROLASE"/>
</dbReference>
<dbReference type="GO" id="GO:0016787">
    <property type="term" value="F:hydrolase activity"/>
    <property type="evidence" value="ECO:0007669"/>
    <property type="project" value="UniProtKB-KW"/>
</dbReference>
<organism evidence="2 3">
    <name type="scientific">Bacillus suaedaesalsae</name>
    <dbReference type="NCBI Taxonomy" id="2810349"/>
    <lineage>
        <taxon>Bacteria</taxon>
        <taxon>Bacillati</taxon>
        <taxon>Bacillota</taxon>
        <taxon>Bacilli</taxon>
        <taxon>Bacillales</taxon>
        <taxon>Bacillaceae</taxon>
        <taxon>Bacillus</taxon>
    </lineage>
</organism>
<gene>
    <name evidence="2" type="ORF">JR050_05605</name>
</gene>
<name>A0ABS2DFB3_9BACI</name>
<accession>A0ABS2DFB3</accession>
<evidence type="ECO:0000313" key="3">
    <source>
        <dbReference type="Proteomes" id="UP001518925"/>
    </source>
</evidence>
<feature type="domain" description="AB hydrolase-1" evidence="1">
    <location>
        <begin position="27"/>
        <end position="284"/>
    </location>
</feature>
<dbReference type="Pfam" id="PF00561">
    <property type="entry name" value="Abhydrolase_1"/>
    <property type="match status" value="1"/>
</dbReference>
<dbReference type="Gene3D" id="3.40.50.1820">
    <property type="entry name" value="alpha/beta hydrolase"/>
    <property type="match status" value="1"/>
</dbReference>
<dbReference type="RefSeq" id="WP_204202594.1">
    <property type="nucleotide sequence ID" value="NZ_JAFELM010000019.1"/>
</dbReference>
<evidence type="ECO:0000259" key="1">
    <source>
        <dbReference type="Pfam" id="PF00561"/>
    </source>
</evidence>
<dbReference type="InterPro" id="IPR050266">
    <property type="entry name" value="AB_hydrolase_sf"/>
</dbReference>
<keyword evidence="3" id="KW-1185">Reference proteome</keyword>
<reference evidence="2 3" key="1">
    <citation type="submission" date="2021-02" db="EMBL/GenBank/DDBJ databases">
        <title>Bacillus sp. RD4P76, an endophyte from a halophyte.</title>
        <authorList>
            <person name="Sun J.-Q."/>
        </authorList>
    </citation>
    <scope>NUCLEOTIDE SEQUENCE [LARGE SCALE GENOMIC DNA]</scope>
    <source>
        <strain evidence="2 3">RD4P76</strain>
    </source>
</reference>
<keyword evidence="2" id="KW-0378">Hydrolase</keyword>
<dbReference type="SUPFAM" id="SSF53474">
    <property type="entry name" value="alpha/beta-Hydrolases"/>
    <property type="match status" value="1"/>
</dbReference>
<dbReference type="InterPro" id="IPR000073">
    <property type="entry name" value="AB_hydrolase_1"/>
</dbReference>
<comment type="caution">
    <text evidence="2">The sequence shown here is derived from an EMBL/GenBank/DDBJ whole genome shotgun (WGS) entry which is preliminary data.</text>
</comment>
<dbReference type="InterPro" id="IPR000639">
    <property type="entry name" value="Epox_hydrolase-like"/>
</dbReference>
<dbReference type="InterPro" id="IPR029058">
    <property type="entry name" value="AB_hydrolase_fold"/>
</dbReference>
<protein>
    <submittedName>
        <fullName evidence="2">Alpha/beta hydrolase</fullName>
    </submittedName>
</protein>
<sequence length="304" mass="34073">MSIQINKVGLTNGETLCYREREGGEKTLLLVHGNMTSSKHWDLLIEALPKEYHIIAVDLRGFGESTYKKPITSIKDFTDDVKLFVDAFGLKDFAMMGWSTGGGVVMQFQADYPGYATELILLASVSTRGYPFYGVNEQGQIDFTKRYRTLDEIKQDPIRTIPIQEAYNSGNRELLRMIWNASIYDQNQPTAEKYEEYIDDMLTQRNLAEVYHALNTFNLSKHHNGVTEGTNLVDKITIPTLVLNGENDKVVLKSMTDEIAVDLNESIVTAVELKGCGHSALVDDLSQLVDVVTSFLGKKVGETN</sequence>
<dbReference type="Proteomes" id="UP001518925">
    <property type="component" value="Unassembled WGS sequence"/>
</dbReference>
<proteinExistence type="predicted"/>
<evidence type="ECO:0000313" key="2">
    <source>
        <dbReference type="EMBL" id="MBM6617148.1"/>
    </source>
</evidence>